<dbReference type="InterPro" id="IPR036942">
    <property type="entry name" value="Beta-barrel_TonB_sf"/>
</dbReference>
<protein>
    <submittedName>
        <fullName evidence="9">TonB-dependent receptor</fullName>
    </submittedName>
</protein>
<dbReference type="PROSITE" id="PS52016">
    <property type="entry name" value="TONB_DEPENDENT_REC_3"/>
    <property type="match status" value="1"/>
</dbReference>
<gene>
    <name evidence="9" type="ORF">GWC95_19300</name>
</gene>
<dbReference type="NCBIfam" id="TIGR04057">
    <property type="entry name" value="SusC_RagA_signa"/>
    <property type="match status" value="1"/>
</dbReference>
<dbReference type="Gene3D" id="2.170.130.10">
    <property type="entry name" value="TonB-dependent receptor, plug domain"/>
    <property type="match status" value="1"/>
</dbReference>
<keyword evidence="6 7" id="KW-0998">Cell outer membrane</keyword>
<dbReference type="SUPFAM" id="SSF49464">
    <property type="entry name" value="Carboxypeptidase regulatory domain-like"/>
    <property type="match status" value="1"/>
</dbReference>
<feature type="domain" description="TonB-dependent receptor plug" evidence="8">
    <location>
        <begin position="105"/>
        <end position="209"/>
    </location>
</feature>
<evidence type="ECO:0000259" key="8">
    <source>
        <dbReference type="Pfam" id="PF07715"/>
    </source>
</evidence>
<dbReference type="InterPro" id="IPR023997">
    <property type="entry name" value="TonB-dep_OMP_SusC/RagA_CS"/>
</dbReference>
<keyword evidence="2 7" id="KW-0813">Transport</keyword>
<evidence type="ECO:0000256" key="5">
    <source>
        <dbReference type="ARBA" id="ARBA00023136"/>
    </source>
</evidence>
<comment type="caution">
    <text evidence="9">The sequence shown here is derived from an EMBL/GenBank/DDBJ whole genome shotgun (WGS) entry which is preliminary data.</text>
</comment>
<dbReference type="Gene3D" id="2.60.40.1120">
    <property type="entry name" value="Carboxypeptidase-like, regulatory domain"/>
    <property type="match status" value="1"/>
</dbReference>
<reference evidence="9 10" key="1">
    <citation type="submission" date="2020-01" db="EMBL/GenBank/DDBJ databases">
        <title>Genome analysis.</title>
        <authorList>
            <person name="Wu S."/>
            <person name="Wang G."/>
        </authorList>
    </citation>
    <scope>NUCLEOTIDE SEQUENCE [LARGE SCALE GENOMIC DNA]</scope>
    <source>
        <strain evidence="9 10">SYL130</strain>
    </source>
</reference>
<keyword evidence="10" id="KW-1185">Reference proteome</keyword>
<dbReference type="NCBIfam" id="TIGR04056">
    <property type="entry name" value="OMP_RagA_SusC"/>
    <property type="match status" value="1"/>
</dbReference>
<evidence type="ECO:0000313" key="10">
    <source>
        <dbReference type="Proteomes" id="UP000753802"/>
    </source>
</evidence>
<evidence type="ECO:0000313" key="9">
    <source>
        <dbReference type="EMBL" id="NCI52080.1"/>
    </source>
</evidence>
<proteinExistence type="inferred from homology"/>
<dbReference type="InterPro" id="IPR023996">
    <property type="entry name" value="TonB-dep_OMP_SusC/RagA"/>
</dbReference>
<dbReference type="Pfam" id="PF13715">
    <property type="entry name" value="CarbopepD_reg_2"/>
    <property type="match status" value="1"/>
</dbReference>
<dbReference type="InterPro" id="IPR008969">
    <property type="entry name" value="CarboxyPept-like_regulatory"/>
</dbReference>
<keyword evidence="9" id="KW-0675">Receptor</keyword>
<keyword evidence="4 7" id="KW-0812">Transmembrane</keyword>
<sequence length="1028" mass="114734">MFQLMGAQLFAQSKKIEGVVSDSSGAAVENVSVVVKGSNRGTVTDSKGRYSIVAEPSATLVFSYTGYNNVEEKVGTRTGINVVITSYSQIMSDVIVVGYGTQRKVNLSGAVAVVSGKELINRPVPNVTSALQGVLPGVTVYRGSGQPGNEGYGVRVRGFSSSNDAFALVLVDGVEQDLNLLDPNDVESISVLKDASASAIYGARAAAGVILVTTKQGRAGATRVNLNSYYGINITARQPERLNSWDEQTLIDEARFNATGAREFNAEQYEWLMNPNFSYRPNPTADRWEYFGNNNWIKEGMDKINHMQNQSISVSGGEQKLNYLLAGSYYKRDGVLRYGPDDNSRYNLKFNLNFEASKYVSIKFNASYIGSFVNENSFGTEQIINRLYRSRTRQNLYTPAEDVTGQIYNGDLQINAVDIEKNSGLETRGYETFTGRLNIQVKNIVKGLTLDVIGWRNQNIYNMENNRRSLYWYGRSVATVRFNANVPNSISLTKNRGYQNNVQSFLTYNLKLKDHSFTFLQGAQFEEYRKDEFSAAATNMPTNNSFSLNFAEAINKTSSDKVQTWAQASLFGRFNYSFQDKYLLEASYRYDGSSRLAPDKRWQLFPSFSAAWRVSQEKFMKDVSFVNNVKLRASWGQLGNGSALGYYDYITLLNSGLLNNTTTGSSNTSNLVFDNQRSQYFYQNTLASPDKTWETVEQTNFGLDFSMFNNRLSVTADYYIKRNKNMLATLNVPNLIGVNVSSLNVGQLKSWGAELGLKWKDRVGKLDYSLGFNISDNQNVLEKYNGKNSIGTGGVVPLLEGYGLNSVWGFKTDGYFQSAAEATAYKSKVTYPFFATPTAGDVKYLDLNGDGVISAGGGTPENPGDLVYLGTTNARYTYGFDVAFAWKGFDFSAFFQGALGRKFLISEETLSPILGTADMPWTIHMDHWTPDNPNAFFPRMYQTSAHNFRPSDKWTQNGNYIRLKNIQLGYTIPVNRKYFRELKVYVSAQDIWEATKVLSVFDPEVGNNVGATAYPFYRTVSFGVNISL</sequence>
<dbReference type="Gene3D" id="2.40.170.20">
    <property type="entry name" value="TonB-dependent receptor, beta-barrel domain"/>
    <property type="match status" value="1"/>
</dbReference>
<dbReference type="EMBL" id="JAACJS010000015">
    <property type="protein sequence ID" value="NCI52080.1"/>
    <property type="molecule type" value="Genomic_DNA"/>
</dbReference>
<dbReference type="InterPro" id="IPR037066">
    <property type="entry name" value="Plug_dom_sf"/>
</dbReference>
<evidence type="ECO:0000256" key="2">
    <source>
        <dbReference type="ARBA" id="ARBA00022448"/>
    </source>
</evidence>
<comment type="similarity">
    <text evidence="7">Belongs to the TonB-dependent receptor family.</text>
</comment>
<dbReference type="Pfam" id="PF07715">
    <property type="entry name" value="Plug"/>
    <property type="match status" value="1"/>
</dbReference>
<evidence type="ECO:0000256" key="7">
    <source>
        <dbReference type="PROSITE-ProRule" id="PRU01360"/>
    </source>
</evidence>
<evidence type="ECO:0000256" key="3">
    <source>
        <dbReference type="ARBA" id="ARBA00022452"/>
    </source>
</evidence>
<evidence type="ECO:0000256" key="1">
    <source>
        <dbReference type="ARBA" id="ARBA00004571"/>
    </source>
</evidence>
<evidence type="ECO:0000256" key="4">
    <source>
        <dbReference type="ARBA" id="ARBA00022692"/>
    </source>
</evidence>
<accession>A0ABW9ZZU6</accession>
<keyword evidence="5 7" id="KW-0472">Membrane</keyword>
<dbReference type="Proteomes" id="UP000753802">
    <property type="component" value="Unassembled WGS sequence"/>
</dbReference>
<evidence type="ECO:0000256" key="6">
    <source>
        <dbReference type="ARBA" id="ARBA00023237"/>
    </source>
</evidence>
<keyword evidence="3 7" id="KW-1134">Transmembrane beta strand</keyword>
<dbReference type="InterPro" id="IPR039426">
    <property type="entry name" value="TonB-dep_rcpt-like"/>
</dbReference>
<name>A0ABW9ZZU6_9BACT</name>
<comment type="subcellular location">
    <subcellularLocation>
        <location evidence="1 7">Cell outer membrane</location>
        <topology evidence="1 7">Multi-pass membrane protein</topology>
    </subcellularLocation>
</comment>
<organism evidence="9 10">
    <name type="scientific">Sediminibacterium roseum</name>
    <dbReference type="NCBI Taxonomy" id="1978412"/>
    <lineage>
        <taxon>Bacteria</taxon>
        <taxon>Pseudomonadati</taxon>
        <taxon>Bacteroidota</taxon>
        <taxon>Chitinophagia</taxon>
        <taxon>Chitinophagales</taxon>
        <taxon>Chitinophagaceae</taxon>
        <taxon>Sediminibacterium</taxon>
    </lineage>
</organism>
<dbReference type="SUPFAM" id="SSF56935">
    <property type="entry name" value="Porins"/>
    <property type="match status" value="1"/>
</dbReference>
<dbReference type="InterPro" id="IPR012910">
    <property type="entry name" value="Plug_dom"/>
</dbReference>